<dbReference type="InterPro" id="IPR020846">
    <property type="entry name" value="MFS_dom"/>
</dbReference>
<evidence type="ECO:0000259" key="4">
    <source>
        <dbReference type="PROSITE" id="PS50850"/>
    </source>
</evidence>
<dbReference type="Proteomes" id="UP000008808">
    <property type="component" value="Chromosome"/>
</dbReference>
<dbReference type="SUPFAM" id="SSF103473">
    <property type="entry name" value="MFS general substrate transporter"/>
    <property type="match status" value="1"/>
</dbReference>
<evidence type="ECO:0000313" key="5">
    <source>
        <dbReference type="EMBL" id="ABC62844.1"/>
    </source>
</evidence>
<dbReference type="RefSeq" id="WP_011413720.1">
    <property type="nucleotide sequence ID" value="NC_007722.1"/>
</dbReference>
<keyword evidence="2" id="KW-1133">Transmembrane helix</keyword>
<accession>Q2NBU7</accession>
<dbReference type="AlphaFoldDB" id="Q2NBU7"/>
<dbReference type="EMBL" id="CP000157">
    <property type="protein sequence ID" value="ABC62844.1"/>
    <property type="molecule type" value="Genomic_DNA"/>
</dbReference>
<keyword evidence="1" id="KW-0812">Transmembrane</keyword>
<gene>
    <name evidence="5" type="ordered locus">ELI_03760</name>
</gene>
<reference evidence="6" key="1">
    <citation type="journal article" date="2009" name="J. Bacteriol.">
        <title>Complete genome sequence of Erythrobacter litoralis HTCC2594.</title>
        <authorList>
            <person name="Oh H.M."/>
            <person name="Giovannoni S.J."/>
            <person name="Ferriera S."/>
            <person name="Johnson J."/>
            <person name="Cho J.C."/>
        </authorList>
    </citation>
    <scope>NUCLEOTIDE SEQUENCE [LARGE SCALE GENOMIC DNA]</scope>
    <source>
        <strain evidence="6">HTCC2594</strain>
    </source>
</reference>
<dbReference type="KEGG" id="eli:ELI_03760"/>
<dbReference type="HOGENOM" id="CLU_2665497_0_0_5"/>
<keyword evidence="6" id="KW-1185">Reference proteome</keyword>
<dbReference type="GO" id="GO:0022857">
    <property type="term" value="F:transmembrane transporter activity"/>
    <property type="evidence" value="ECO:0007669"/>
    <property type="project" value="InterPro"/>
</dbReference>
<name>Q2NBU7_ERYLH</name>
<dbReference type="PROSITE" id="PS50850">
    <property type="entry name" value="MFS"/>
    <property type="match status" value="1"/>
</dbReference>
<proteinExistence type="predicted"/>
<evidence type="ECO:0000256" key="3">
    <source>
        <dbReference type="ARBA" id="ARBA00023136"/>
    </source>
</evidence>
<dbReference type="Gene3D" id="1.20.1250.20">
    <property type="entry name" value="MFS general substrate transporter like domains"/>
    <property type="match status" value="1"/>
</dbReference>
<feature type="domain" description="Major facilitator superfamily (MFS) profile" evidence="4">
    <location>
        <begin position="1"/>
        <end position="75"/>
    </location>
</feature>
<evidence type="ECO:0000256" key="2">
    <source>
        <dbReference type="ARBA" id="ARBA00022989"/>
    </source>
</evidence>
<keyword evidence="3" id="KW-0472">Membrane</keyword>
<protein>
    <recommendedName>
        <fullName evidence="4">Major facilitator superfamily (MFS) profile domain-containing protein</fullName>
    </recommendedName>
</protein>
<organism evidence="5 6">
    <name type="scientific">Erythrobacter litoralis (strain HTCC2594)</name>
    <dbReference type="NCBI Taxonomy" id="314225"/>
    <lineage>
        <taxon>Bacteria</taxon>
        <taxon>Pseudomonadati</taxon>
        <taxon>Pseudomonadota</taxon>
        <taxon>Alphaproteobacteria</taxon>
        <taxon>Sphingomonadales</taxon>
        <taxon>Erythrobacteraceae</taxon>
        <taxon>Erythrobacter/Porphyrobacter group</taxon>
        <taxon>Erythrobacter</taxon>
    </lineage>
</organism>
<evidence type="ECO:0000256" key="1">
    <source>
        <dbReference type="ARBA" id="ARBA00022692"/>
    </source>
</evidence>
<dbReference type="InterPro" id="IPR036259">
    <property type="entry name" value="MFS_trans_sf"/>
</dbReference>
<sequence length="75" mass="7663">MLTAIFAILFVLAALASALVLLDTAVRGRNAYRALTGFGIGGDYPTRSATIVQFVPSNIRATAAVSGLGPLRAAA</sequence>
<dbReference type="OrthoDB" id="9784658at2"/>
<evidence type="ECO:0000313" key="6">
    <source>
        <dbReference type="Proteomes" id="UP000008808"/>
    </source>
</evidence>